<evidence type="ECO:0000313" key="14">
    <source>
        <dbReference type="Proteomes" id="UP001339883"/>
    </source>
</evidence>
<evidence type="ECO:0000256" key="4">
    <source>
        <dbReference type="ARBA" id="ARBA00022692"/>
    </source>
</evidence>
<dbReference type="Pfam" id="PF04354">
    <property type="entry name" value="ZipA_C"/>
    <property type="match status" value="1"/>
</dbReference>
<evidence type="ECO:0000259" key="12">
    <source>
        <dbReference type="SMART" id="SM00771"/>
    </source>
</evidence>
<keyword evidence="4 9" id="KW-0812">Transmembrane</keyword>
<evidence type="ECO:0000256" key="2">
    <source>
        <dbReference type="ARBA" id="ARBA00022519"/>
    </source>
</evidence>
<dbReference type="InterPro" id="IPR011919">
    <property type="entry name" value="Cell_div_ZipA"/>
</dbReference>
<evidence type="ECO:0000256" key="10">
    <source>
        <dbReference type="SAM" id="MobiDB-lite"/>
    </source>
</evidence>
<keyword evidence="14" id="KW-1185">Reference proteome</keyword>
<reference evidence="13 14" key="1">
    <citation type="submission" date="2019-08" db="EMBL/GenBank/DDBJ databases">
        <title>Five species of Acinetobacter isolated from floral nectar and animal pollinators.</title>
        <authorList>
            <person name="Hendry T.A."/>
        </authorList>
    </citation>
    <scope>NUCLEOTIDE SEQUENCE [LARGE SCALE GENOMIC DNA]</scope>
    <source>
        <strain evidence="13 14">MD18.27</strain>
    </source>
</reference>
<evidence type="ECO:0000256" key="8">
    <source>
        <dbReference type="RuleBase" id="RU003612"/>
    </source>
</evidence>
<evidence type="ECO:0000256" key="6">
    <source>
        <dbReference type="ARBA" id="ARBA00023136"/>
    </source>
</evidence>
<keyword evidence="7 8" id="KW-0131">Cell cycle</keyword>
<keyword evidence="2 9" id="KW-0997">Cell inner membrane</keyword>
<proteinExistence type="inferred from homology"/>
<protein>
    <recommendedName>
        <fullName evidence="8">Cell division protein ZipA</fullName>
    </recommendedName>
</protein>
<dbReference type="Gene3D" id="3.30.1400.10">
    <property type="entry name" value="ZipA, C-terminal FtsZ-binding domain"/>
    <property type="match status" value="1"/>
</dbReference>
<evidence type="ECO:0000256" key="11">
    <source>
        <dbReference type="SAM" id="Phobius"/>
    </source>
</evidence>
<comment type="subcellular location">
    <subcellularLocation>
        <location evidence="9">Cell inner membrane</location>
        <topology evidence="9">Single-pass type I membrane protein</topology>
    </subcellularLocation>
</comment>
<dbReference type="InterPro" id="IPR036765">
    <property type="entry name" value="ZipA_FtsZ-bd_C_sf"/>
</dbReference>
<dbReference type="PANTHER" id="PTHR38685:SF1">
    <property type="entry name" value="CELL DIVISION PROTEIN ZIPA"/>
    <property type="match status" value="1"/>
</dbReference>
<name>A0ABU6DPN1_9GAMM</name>
<dbReference type="GO" id="GO:0051301">
    <property type="term" value="P:cell division"/>
    <property type="evidence" value="ECO:0007669"/>
    <property type="project" value="UniProtKB-KW"/>
</dbReference>
<dbReference type="PANTHER" id="PTHR38685">
    <property type="entry name" value="CELL DIVISION PROTEIN ZIPA"/>
    <property type="match status" value="1"/>
</dbReference>
<evidence type="ECO:0000256" key="3">
    <source>
        <dbReference type="ARBA" id="ARBA00022618"/>
    </source>
</evidence>
<evidence type="ECO:0000256" key="1">
    <source>
        <dbReference type="ARBA" id="ARBA00022475"/>
    </source>
</evidence>
<comment type="caution">
    <text evidence="13">The sequence shown here is derived from an EMBL/GenBank/DDBJ whole genome shotgun (WGS) entry which is preliminary data.</text>
</comment>
<evidence type="ECO:0000313" key="13">
    <source>
        <dbReference type="EMBL" id="MEB5475827.1"/>
    </source>
</evidence>
<feature type="region of interest" description="Disordered" evidence="10">
    <location>
        <begin position="68"/>
        <end position="96"/>
    </location>
</feature>
<evidence type="ECO:0000256" key="7">
    <source>
        <dbReference type="ARBA" id="ARBA00023306"/>
    </source>
</evidence>
<organism evidence="13 14">
    <name type="scientific">Acinetobacter pollinis</name>
    <dbReference type="NCBI Taxonomy" id="2605270"/>
    <lineage>
        <taxon>Bacteria</taxon>
        <taxon>Pseudomonadati</taxon>
        <taxon>Pseudomonadota</taxon>
        <taxon>Gammaproteobacteria</taxon>
        <taxon>Moraxellales</taxon>
        <taxon>Moraxellaceae</taxon>
        <taxon>Acinetobacter</taxon>
    </lineage>
</organism>
<dbReference type="SUPFAM" id="SSF64383">
    <property type="entry name" value="Cell-division protein ZipA, C-terminal domain"/>
    <property type="match status" value="1"/>
</dbReference>
<keyword evidence="6 9" id="KW-0472">Membrane</keyword>
<keyword evidence="3 8" id="KW-0132">Cell division</keyword>
<feature type="domain" description="ZipA C-terminal FtsZ-binding" evidence="12">
    <location>
        <begin position="200"/>
        <end position="337"/>
    </location>
</feature>
<keyword evidence="5 11" id="KW-1133">Transmembrane helix</keyword>
<accession>A0ABU6DPN1</accession>
<dbReference type="Proteomes" id="UP001339883">
    <property type="component" value="Unassembled WGS sequence"/>
</dbReference>
<keyword evidence="1 9" id="KW-1003">Cell membrane</keyword>
<dbReference type="RefSeq" id="WP_325774430.1">
    <property type="nucleotide sequence ID" value="NZ_VTDN01000001.1"/>
</dbReference>
<dbReference type="EMBL" id="VTDN01000001">
    <property type="protein sequence ID" value="MEB5475827.1"/>
    <property type="molecule type" value="Genomic_DNA"/>
</dbReference>
<evidence type="ECO:0000256" key="9">
    <source>
        <dbReference type="RuleBase" id="RU003613"/>
    </source>
</evidence>
<dbReference type="InterPro" id="IPR007449">
    <property type="entry name" value="ZipA_FtsZ-bd_C"/>
</dbReference>
<evidence type="ECO:0000256" key="5">
    <source>
        <dbReference type="ARBA" id="ARBA00022989"/>
    </source>
</evidence>
<dbReference type="SMART" id="SM00771">
    <property type="entry name" value="ZipA_C"/>
    <property type="match status" value="1"/>
</dbReference>
<comment type="similarity">
    <text evidence="8">Belongs to the ZipA family.</text>
</comment>
<sequence length="346" mass="39132">METTTIIGIVIAVGIIIFALYILLRKPKEFVPSLDAELHINPETNQPVLPRFVRQQLNMIEFGQKTKKSIDKQTVPETQENKENSAEKESEVAIESQEAKTIDDVSKVSEEKIQTEKVEKISLAEPEVAKVVPEKKEQAAMTQAQAVQVVEDKPKKEPVYHLNKDIEKAEIKEFDEESSILDMHLNEQQRYDDECSLANAQHIISLNVYPGPRCILSGDKTLKILLKYGLRFGELSCFHRYKNIDDTKDDQSQAPLMFSVLKISDEGPVGFDLETLSTEQVHGLAFFLALPNTYAQEGFDTMASTAGLIAREIDGKVFDENNDELSVQLKEYWRRQVIDFKPTASA</sequence>
<feature type="compositionally biased region" description="Basic and acidic residues" evidence="10">
    <location>
        <begin position="79"/>
        <end position="96"/>
    </location>
</feature>
<comment type="function">
    <text evidence="8">Essential cell division protein that stabilizes the FtsZ protofilaments by cross-linking them and that serves as a cytoplasmic membrane anchor for the Z ring. Also required for the recruitment to the septal ring of downstream cell division proteins.</text>
</comment>
<gene>
    <name evidence="13" type="ORF">I2F25_01930</name>
</gene>
<feature type="transmembrane region" description="Helical" evidence="11">
    <location>
        <begin position="6"/>
        <end position="24"/>
    </location>
</feature>